<keyword evidence="3" id="KW-1185">Reference proteome</keyword>
<organism evidence="2 3">
    <name type="scientific">Robinsoniella peoriensis</name>
    <dbReference type="NCBI Taxonomy" id="180332"/>
    <lineage>
        <taxon>Bacteria</taxon>
        <taxon>Bacillati</taxon>
        <taxon>Bacillota</taxon>
        <taxon>Clostridia</taxon>
        <taxon>Lachnospirales</taxon>
        <taxon>Lachnospiraceae</taxon>
        <taxon>Robinsoniella</taxon>
    </lineage>
</organism>
<reference evidence="2 3" key="1">
    <citation type="journal article" date="2019" name="Anaerobe">
        <title>Detection of Robinsoniella peoriensis in multiple bone samples of a trauma patient.</title>
        <authorList>
            <person name="Schrottner P."/>
            <person name="Hartwich K."/>
            <person name="Bunk B."/>
            <person name="Schober I."/>
            <person name="Helbig S."/>
            <person name="Rudolph W.W."/>
            <person name="Gunzer F."/>
        </authorList>
    </citation>
    <scope>NUCLEOTIDE SEQUENCE [LARGE SCALE GENOMIC DNA]</scope>
    <source>
        <strain evidence="2 3">DSM 106044</strain>
    </source>
</reference>
<protein>
    <submittedName>
        <fullName evidence="2">mRNA deadenylase, exonuclease subunit</fullName>
    </submittedName>
</protein>
<dbReference type="PANTHER" id="PTHR12121">
    <property type="entry name" value="CARBON CATABOLITE REPRESSOR PROTEIN 4"/>
    <property type="match status" value="1"/>
</dbReference>
<evidence type="ECO:0000259" key="1">
    <source>
        <dbReference type="Pfam" id="PF03372"/>
    </source>
</evidence>
<dbReference type="AlphaFoldDB" id="A0A4U8Q1Y4"/>
<comment type="caution">
    <text evidence="2">The sequence shown here is derived from an EMBL/GenBank/DDBJ whole genome shotgun (WGS) entry which is preliminary data.</text>
</comment>
<evidence type="ECO:0000313" key="3">
    <source>
        <dbReference type="Proteomes" id="UP000306509"/>
    </source>
</evidence>
<dbReference type="Gene3D" id="3.60.10.10">
    <property type="entry name" value="Endonuclease/exonuclease/phosphatase"/>
    <property type="match status" value="1"/>
</dbReference>
<keyword evidence="2" id="KW-0540">Nuclease</keyword>
<dbReference type="RefSeq" id="WP_044292890.1">
    <property type="nucleotide sequence ID" value="NZ_JTGN01000001.1"/>
</dbReference>
<dbReference type="InterPro" id="IPR050410">
    <property type="entry name" value="CCR4/nocturin_mRNA_transcr"/>
</dbReference>
<dbReference type="InterPro" id="IPR036691">
    <property type="entry name" value="Endo/exonu/phosph_ase_sf"/>
</dbReference>
<name>A0A4U8Q1Y4_9FIRM</name>
<gene>
    <name evidence="2" type="ORF">DSM106044_04574</name>
</gene>
<dbReference type="Proteomes" id="UP000306509">
    <property type="component" value="Unassembled WGS sequence"/>
</dbReference>
<dbReference type="PANTHER" id="PTHR12121:SF36">
    <property type="entry name" value="ENDONUCLEASE_EXONUCLEASE_PHOSPHATASE DOMAIN-CONTAINING PROTEIN"/>
    <property type="match status" value="1"/>
</dbReference>
<keyword evidence="2" id="KW-0378">Hydrolase</keyword>
<evidence type="ECO:0000313" key="2">
    <source>
        <dbReference type="EMBL" id="TLC98616.1"/>
    </source>
</evidence>
<dbReference type="Pfam" id="PF03372">
    <property type="entry name" value="Exo_endo_phos"/>
    <property type="match status" value="1"/>
</dbReference>
<keyword evidence="2" id="KW-0269">Exonuclease</keyword>
<accession>A0A4U8Q1Y4</accession>
<dbReference type="InterPro" id="IPR005135">
    <property type="entry name" value="Endo/exonuclease/phosphatase"/>
</dbReference>
<dbReference type="CDD" id="cd09083">
    <property type="entry name" value="EEP-1"/>
    <property type="match status" value="1"/>
</dbReference>
<sequence length="253" mass="29205">MIKLATFNIRCDYNQDGINCFSNRKPLIIKKIIQEQPHVICFQEVLPHVAVWLKENLTDYYIIGCGRSSSLEDEQTSIAYQKGKYNLISMETFWLSETPSQPGSRYPQQSICPRACTEAVLQNLQTKELFRIINIHLDHEGTKARLLGLSQIFQKLKAEKGFHDIPVILAGDFNAFPDSEEMQIMKEYPRFRDMTELAGGTFHDYGNLSEPEKIDYIYAEDKLCSCGIEKWMDCSEGVYLSDHYPLCVEMYTK</sequence>
<dbReference type="EMBL" id="QGQD01000089">
    <property type="protein sequence ID" value="TLC98616.1"/>
    <property type="molecule type" value="Genomic_DNA"/>
</dbReference>
<proteinExistence type="predicted"/>
<dbReference type="SUPFAM" id="SSF56219">
    <property type="entry name" value="DNase I-like"/>
    <property type="match status" value="1"/>
</dbReference>
<feature type="domain" description="Endonuclease/exonuclease/phosphatase" evidence="1">
    <location>
        <begin position="5"/>
        <end position="243"/>
    </location>
</feature>
<dbReference type="STRING" id="180332.GCA_000797495_03723"/>
<dbReference type="GO" id="GO:0000175">
    <property type="term" value="F:3'-5'-RNA exonuclease activity"/>
    <property type="evidence" value="ECO:0007669"/>
    <property type="project" value="TreeGrafter"/>
</dbReference>